<evidence type="ECO:0000256" key="1">
    <source>
        <dbReference type="SAM" id="MobiDB-lite"/>
    </source>
</evidence>
<keyword evidence="3" id="KW-1185">Reference proteome</keyword>
<dbReference type="STRING" id="48699.ENSPLAP00000006177"/>
<accession>A0A3B3U0H5</accession>
<name>A0A3B3U0H5_9TELE</name>
<feature type="compositionally biased region" description="Polar residues" evidence="1">
    <location>
        <begin position="1"/>
        <end position="14"/>
    </location>
</feature>
<dbReference type="Proteomes" id="UP000261500">
    <property type="component" value="Unplaced"/>
</dbReference>
<feature type="region of interest" description="Disordered" evidence="1">
    <location>
        <begin position="119"/>
        <end position="143"/>
    </location>
</feature>
<dbReference type="AlphaFoldDB" id="A0A3B3U0H5"/>
<feature type="region of interest" description="Disordered" evidence="1">
    <location>
        <begin position="1"/>
        <end position="50"/>
    </location>
</feature>
<reference evidence="2" key="1">
    <citation type="submission" date="2025-08" db="UniProtKB">
        <authorList>
            <consortium name="Ensembl"/>
        </authorList>
    </citation>
    <scope>IDENTIFICATION</scope>
</reference>
<organism evidence="2 3">
    <name type="scientific">Poecilia latipinna</name>
    <name type="common">sailfin molly</name>
    <dbReference type="NCBI Taxonomy" id="48699"/>
    <lineage>
        <taxon>Eukaryota</taxon>
        <taxon>Metazoa</taxon>
        <taxon>Chordata</taxon>
        <taxon>Craniata</taxon>
        <taxon>Vertebrata</taxon>
        <taxon>Euteleostomi</taxon>
        <taxon>Actinopterygii</taxon>
        <taxon>Neopterygii</taxon>
        <taxon>Teleostei</taxon>
        <taxon>Neoteleostei</taxon>
        <taxon>Acanthomorphata</taxon>
        <taxon>Ovalentaria</taxon>
        <taxon>Atherinomorphae</taxon>
        <taxon>Cyprinodontiformes</taxon>
        <taxon>Poeciliidae</taxon>
        <taxon>Poeciliinae</taxon>
        <taxon>Poecilia</taxon>
    </lineage>
</organism>
<feature type="compositionally biased region" description="Basic residues" evidence="1">
    <location>
        <begin position="20"/>
        <end position="29"/>
    </location>
</feature>
<sequence length="291" mass="34053">MHSLDTISTPSPKQIQDKQHKIKRLRTRKERCQMRADKRETSKNKSHHHHCFSQSKKNLIFYPNNHHNCHLPTRKNAQILSTVAVTQEPSIITESRLLGHHGLFNHEVKSINIERVLSEQSKLEESEEKTNEETNDTPYLSSTPSNLILLSSDGLLESDLLDLFQNNFVNQTRNLRERLSEQQPHHSNVQPFFSHQDRHSADLHVFPREQNPSKTDRFYFAPFFPSKSHRRSQSNHLQGFGQFSPVHQNFRPDPTDMMHYPPSHMLERNLVPPSSSLPSPEHWSFPPMRLY</sequence>
<dbReference type="PANTHER" id="PTHR37346:SF1">
    <property type="entry name" value="PROLINE-RICH PROTEIN 19"/>
    <property type="match status" value="1"/>
</dbReference>
<proteinExistence type="predicted"/>
<reference evidence="2" key="2">
    <citation type="submission" date="2025-09" db="UniProtKB">
        <authorList>
            <consortium name="Ensembl"/>
        </authorList>
    </citation>
    <scope>IDENTIFICATION</scope>
</reference>
<dbReference type="Ensembl" id="ENSPLAT00000006701.1">
    <property type="protein sequence ID" value="ENSPLAP00000006177.1"/>
    <property type="gene ID" value="ENSPLAG00000008257.1"/>
</dbReference>
<evidence type="ECO:0000313" key="2">
    <source>
        <dbReference type="Ensembl" id="ENSPLAP00000006177.1"/>
    </source>
</evidence>
<dbReference type="PANTHER" id="PTHR37346">
    <property type="entry name" value="PROLINE-RICH PROTEIN 19"/>
    <property type="match status" value="1"/>
</dbReference>
<dbReference type="Pfam" id="PF15455">
    <property type="entry name" value="Pro-rich_19"/>
    <property type="match status" value="1"/>
</dbReference>
<feature type="compositionally biased region" description="Basic and acidic residues" evidence="1">
    <location>
        <begin position="30"/>
        <end position="43"/>
    </location>
</feature>
<protein>
    <submittedName>
        <fullName evidence="2">Uncharacterized protein</fullName>
    </submittedName>
</protein>
<evidence type="ECO:0000313" key="3">
    <source>
        <dbReference type="Proteomes" id="UP000261500"/>
    </source>
</evidence>
<dbReference type="InterPro" id="IPR029355">
    <property type="entry name" value="Pro-rich_19"/>
</dbReference>
<feature type="region of interest" description="Disordered" evidence="1">
    <location>
        <begin position="269"/>
        <end position="291"/>
    </location>
</feature>
<feature type="compositionally biased region" description="Basic and acidic residues" evidence="1">
    <location>
        <begin position="121"/>
        <end position="132"/>
    </location>
</feature>
<dbReference type="GeneTree" id="ENSGT00940000177028"/>